<evidence type="ECO:0000313" key="5">
    <source>
        <dbReference type="Proteomes" id="UP000658997"/>
    </source>
</evidence>
<gene>
    <name evidence="3" type="ORF">UBRO2_05362</name>
    <name evidence="2" type="ORF">UBRO_02123</name>
</gene>
<dbReference type="InterPro" id="IPR042171">
    <property type="entry name" value="Acyl-CoA_hotdog"/>
</dbReference>
<dbReference type="Pfam" id="PF13622">
    <property type="entry name" value="4HBT_3"/>
    <property type="match status" value="1"/>
</dbReference>
<name>A0A1K0H3U2_9BASI</name>
<protein>
    <recommendedName>
        <fullName evidence="1">Acyl-CoA thioesterase-like N-terminal HotDog domain-containing protein</fullName>
    </recommendedName>
</protein>
<dbReference type="PANTHER" id="PTHR38110">
    <property type="entry name" value="CHROMOSOME 23, WHOLE GENOME SHOTGUN SEQUENCE"/>
    <property type="match status" value="1"/>
</dbReference>
<dbReference type="EMBL" id="LT558119">
    <property type="protein sequence ID" value="SAM78742.1"/>
    <property type="molecule type" value="Genomic_DNA"/>
</dbReference>
<evidence type="ECO:0000313" key="4">
    <source>
        <dbReference type="Proteomes" id="UP000179920"/>
    </source>
</evidence>
<accession>A0A1K0H3U2</accession>
<dbReference type="Gene3D" id="2.40.160.210">
    <property type="entry name" value="Acyl-CoA thioesterase, double hotdog domain"/>
    <property type="match status" value="1"/>
</dbReference>
<dbReference type="Proteomes" id="UP000658997">
    <property type="component" value="Unassembled WGS sequence"/>
</dbReference>
<evidence type="ECO:0000313" key="2">
    <source>
        <dbReference type="EMBL" id="SAM78742.1"/>
    </source>
</evidence>
<dbReference type="EMBL" id="ULHB01000162">
    <property type="protein sequence ID" value="SYW84027.1"/>
    <property type="molecule type" value="Genomic_DNA"/>
</dbReference>
<keyword evidence="5" id="KW-1185">Reference proteome</keyword>
<dbReference type="SUPFAM" id="SSF54637">
    <property type="entry name" value="Thioesterase/thiol ester dehydrase-isomerase"/>
    <property type="match status" value="1"/>
</dbReference>
<organism evidence="2 4">
    <name type="scientific">Ustilago bromivora</name>
    <dbReference type="NCBI Taxonomy" id="307758"/>
    <lineage>
        <taxon>Eukaryota</taxon>
        <taxon>Fungi</taxon>
        <taxon>Dikarya</taxon>
        <taxon>Basidiomycota</taxon>
        <taxon>Ustilaginomycotina</taxon>
        <taxon>Ustilaginomycetes</taxon>
        <taxon>Ustilaginales</taxon>
        <taxon>Ustilaginaceae</taxon>
        <taxon>Ustilago</taxon>
    </lineage>
</organism>
<dbReference type="InterPro" id="IPR029069">
    <property type="entry name" value="HotDog_dom_sf"/>
</dbReference>
<reference evidence="4" key="2">
    <citation type="submission" date="2016-04" db="EMBL/GenBank/DDBJ databases">
        <authorList>
            <person name="Guldener U."/>
            <person name="Guldener U."/>
        </authorList>
    </citation>
    <scope>NUCLEOTIDE SEQUENCE [LARGE SCALE GENOMIC DNA]</scope>
    <source>
        <strain evidence="4">UB2112</strain>
    </source>
</reference>
<dbReference type="InterPro" id="IPR049449">
    <property type="entry name" value="TesB_ACOT8-like_N"/>
</dbReference>
<dbReference type="AlphaFoldDB" id="A0A1K0H3U2"/>
<feature type="domain" description="Acyl-CoA thioesterase-like N-terminal HotDog" evidence="1">
    <location>
        <begin position="30"/>
        <end position="121"/>
    </location>
</feature>
<reference evidence="2" key="1">
    <citation type="submission" date="2016-04" db="EMBL/GenBank/DDBJ databases">
        <authorList>
            <person name="Evans L.H."/>
            <person name="Alamgir A."/>
            <person name="Owens N."/>
            <person name="Weber N.D."/>
            <person name="Virtaneva K."/>
            <person name="Barbian K."/>
            <person name="Babar A."/>
            <person name="Rosenke K."/>
        </authorList>
    </citation>
    <scope>NUCLEOTIDE SEQUENCE</scope>
    <source>
        <strain evidence="2">UB2112</strain>
    </source>
</reference>
<dbReference type="PANTHER" id="PTHR38110:SF1">
    <property type="entry name" value="THIOESTERASE DOMAIN-CONTAINING PROTEIN"/>
    <property type="match status" value="1"/>
</dbReference>
<evidence type="ECO:0000259" key="1">
    <source>
        <dbReference type="Pfam" id="PF13622"/>
    </source>
</evidence>
<dbReference type="OrthoDB" id="2532955at2759"/>
<evidence type="ECO:0000313" key="3">
    <source>
        <dbReference type="EMBL" id="SYW84027.1"/>
    </source>
</evidence>
<reference evidence="3" key="3">
    <citation type="submission" date="2018-08" db="EMBL/GenBank/DDBJ databases">
        <authorList>
            <person name="Guldener U."/>
        </authorList>
    </citation>
    <scope>NUCLEOTIDE SEQUENCE</scope>
    <source>
        <strain evidence="3">UB2</strain>
    </source>
</reference>
<proteinExistence type="predicted"/>
<dbReference type="Proteomes" id="UP000179920">
    <property type="component" value="Chromosome III"/>
</dbReference>
<sequence>MPSLQEAVQSRLDESTITGTCATYTGTIDTTWCIGSVPQGGYSLSLILNAVLAFMRTPEVASTDVRSVCHHDPLLLSATYIQAVAWTPFEVRIRVLKRGKSLSNIQADLYQDDQLRITTQVLMTNFVLQKESADKSRVGTDADDATQNGYTLTSRSQWAPSFPLCPPSACKPAIYFDESIEAKGGKKFGFGKLLTTSSDPKHVECTLKGNTLTSGVYYTLTRHPPLSLPQDKVKNGRLAEGINLIPFLADMFLSPPMMIAGKHEPHWYPTLHLTIEFKRQMPSKKIVDRSATYSKGRFMINGQHETDGELWSHPDDANLFEGQQAAAHVVQAQGKASRVVGKSYILAIARQTALVLPFAVNVNKTKAKL</sequence>
<dbReference type="InterPro" id="IPR052389">
    <property type="entry name" value="Sec_Metab_Biosynth-Assoc"/>
</dbReference>